<reference evidence="1 2" key="1">
    <citation type="submission" date="2023-06" db="EMBL/GenBank/DDBJ databases">
        <title>Rhodococcus indonesiensis sp. nov a new member of the Rhodococcus ruber lineage isolated from a sediment of neutral hot spring.</title>
        <authorList>
            <person name="Kusuma A.B."/>
            <person name="Fenylestari G."/>
            <person name="Ammar F."/>
            <person name="Nouioui I."/>
            <person name="Goodfellow M."/>
        </authorList>
    </citation>
    <scope>NUCLEOTIDE SEQUENCE [LARGE SCALE GENOMIC DNA]</scope>
    <source>
        <strain evidence="1 2">CSLK01-03</strain>
    </source>
</reference>
<gene>
    <name evidence="1" type="ORF">QT969_25400</name>
</gene>
<dbReference type="RefSeq" id="WP_119699441.1">
    <property type="nucleotide sequence ID" value="NZ_JAUBOF010000196.1"/>
</dbReference>
<comment type="caution">
    <text evidence="1">The sequence shown here is derived from an EMBL/GenBank/DDBJ whole genome shotgun (WGS) entry which is preliminary data.</text>
</comment>
<dbReference type="Gene3D" id="3.10.129.10">
    <property type="entry name" value="Hotdog Thioesterase"/>
    <property type="match status" value="1"/>
</dbReference>
<protein>
    <submittedName>
        <fullName evidence="1">Thioesterase family protein</fullName>
    </submittedName>
</protein>
<evidence type="ECO:0000313" key="2">
    <source>
        <dbReference type="Proteomes" id="UP001233164"/>
    </source>
</evidence>
<proteinExistence type="predicted"/>
<dbReference type="EMBL" id="JAUBOF010000196">
    <property type="protein sequence ID" value="MDM7491617.1"/>
    <property type="molecule type" value="Genomic_DNA"/>
</dbReference>
<dbReference type="Proteomes" id="UP001233164">
    <property type="component" value="Unassembled WGS sequence"/>
</dbReference>
<dbReference type="InterPro" id="IPR029069">
    <property type="entry name" value="HotDog_dom_sf"/>
</dbReference>
<organism evidence="1 2">
    <name type="scientific">Rhodococcus indonesiensis</name>
    <dbReference type="NCBI Taxonomy" id="3055869"/>
    <lineage>
        <taxon>Bacteria</taxon>
        <taxon>Bacillati</taxon>
        <taxon>Actinomycetota</taxon>
        <taxon>Actinomycetes</taxon>
        <taxon>Mycobacteriales</taxon>
        <taxon>Nocardiaceae</taxon>
        <taxon>Rhodococcus</taxon>
    </lineage>
</organism>
<dbReference type="Pfam" id="PF13279">
    <property type="entry name" value="4HBT_2"/>
    <property type="match status" value="1"/>
</dbReference>
<name>A0ABT7RVE1_9NOCA</name>
<dbReference type="CDD" id="cd00586">
    <property type="entry name" value="4HBT"/>
    <property type="match status" value="1"/>
</dbReference>
<evidence type="ECO:0000313" key="1">
    <source>
        <dbReference type="EMBL" id="MDM7491617.1"/>
    </source>
</evidence>
<keyword evidence="2" id="KW-1185">Reference proteome</keyword>
<sequence length="177" mass="19833">MTATVTLPTYDQVVRLPREFGPLVVPPEFEDANGHMNIRHYLDLGAEAIDTAFRRIGLTDDYRATRKQGFFTAEHHLKYYTEVHVGHQISAYFRIVERSDKIIHGMALLVDDTTEMLANTLEVVAPHVDLTTRRVVAFASDIAEAVDRELAVTEQVGWPAPVCGVMGIRSRRDGAGR</sequence>
<dbReference type="SUPFAM" id="SSF54637">
    <property type="entry name" value="Thioesterase/thiol ester dehydrase-isomerase"/>
    <property type="match status" value="1"/>
</dbReference>
<accession>A0ABT7RVE1</accession>